<dbReference type="EnsemblPlants" id="KQK03347">
    <property type="protein sequence ID" value="KQK03347"/>
    <property type="gene ID" value="BRADI_2g07278v3"/>
</dbReference>
<dbReference type="InParanoid" id="A0A0Q3IBT6"/>
<organism evidence="1">
    <name type="scientific">Brachypodium distachyon</name>
    <name type="common">Purple false brome</name>
    <name type="synonym">Trachynia distachya</name>
    <dbReference type="NCBI Taxonomy" id="15368"/>
    <lineage>
        <taxon>Eukaryota</taxon>
        <taxon>Viridiplantae</taxon>
        <taxon>Streptophyta</taxon>
        <taxon>Embryophyta</taxon>
        <taxon>Tracheophyta</taxon>
        <taxon>Spermatophyta</taxon>
        <taxon>Magnoliopsida</taxon>
        <taxon>Liliopsida</taxon>
        <taxon>Poales</taxon>
        <taxon>Poaceae</taxon>
        <taxon>BOP clade</taxon>
        <taxon>Pooideae</taxon>
        <taxon>Stipodae</taxon>
        <taxon>Brachypodieae</taxon>
        <taxon>Brachypodium</taxon>
    </lineage>
</organism>
<dbReference type="EnsemblPlants" id="PNT70181">
    <property type="protein sequence ID" value="PNT70181"/>
    <property type="gene ID" value="BRADI_2g07278v3"/>
</dbReference>
<proteinExistence type="predicted"/>
<dbReference type="Gramene" id="KQK03347">
    <property type="protein sequence ID" value="KQK03347"/>
    <property type="gene ID" value="BRADI_2g07278v3"/>
</dbReference>
<reference evidence="2" key="3">
    <citation type="submission" date="2018-08" db="UniProtKB">
        <authorList>
            <consortium name="EnsemblPlants"/>
        </authorList>
    </citation>
    <scope>IDENTIFICATION</scope>
    <source>
        <strain evidence="2">cv. Bd21</strain>
    </source>
</reference>
<name>A0A0Q3IBT6_BRADI</name>
<sequence length="116" mass="12463">MCDLSIQGVAWRAALLRTRTKYGACFSLLPVWGNPGSITSCIIFRRGSCKATTAIRLSVSLFALELGTQPAGPCDWTCPSGYSFNLELSLTGRLISPRGITGLITKYSSLLISDLS</sequence>
<protein>
    <submittedName>
        <fullName evidence="1 2">Uncharacterized protein</fullName>
    </submittedName>
</protein>
<dbReference type="Gramene" id="PNT70181">
    <property type="protein sequence ID" value="PNT70181"/>
    <property type="gene ID" value="BRADI_2g07278v3"/>
</dbReference>
<evidence type="ECO:0000313" key="2">
    <source>
        <dbReference type="EnsemblPlants" id="KQK03347"/>
    </source>
</evidence>
<dbReference type="Proteomes" id="UP000008810">
    <property type="component" value="Chromosome 2"/>
</dbReference>
<evidence type="ECO:0000313" key="3">
    <source>
        <dbReference type="Proteomes" id="UP000008810"/>
    </source>
</evidence>
<dbReference type="EMBL" id="CM000881">
    <property type="protein sequence ID" value="PNT70181.1"/>
    <property type="molecule type" value="Genomic_DNA"/>
</dbReference>
<reference evidence="1 2" key="1">
    <citation type="journal article" date="2010" name="Nature">
        <title>Genome sequencing and analysis of the model grass Brachypodium distachyon.</title>
        <authorList>
            <consortium name="International Brachypodium Initiative"/>
        </authorList>
    </citation>
    <scope>NUCLEOTIDE SEQUENCE [LARGE SCALE GENOMIC DNA]</scope>
    <source>
        <strain evidence="1 2">Bd21</strain>
    </source>
</reference>
<dbReference type="EMBL" id="CM000881">
    <property type="protein sequence ID" value="KQK03347.1"/>
    <property type="molecule type" value="Genomic_DNA"/>
</dbReference>
<reference evidence="1" key="2">
    <citation type="submission" date="2017-06" db="EMBL/GenBank/DDBJ databases">
        <title>WGS assembly of Brachypodium distachyon.</title>
        <authorList>
            <consortium name="The International Brachypodium Initiative"/>
            <person name="Lucas S."/>
            <person name="Harmon-Smith M."/>
            <person name="Lail K."/>
            <person name="Tice H."/>
            <person name="Grimwood J."/>
            <person name="Bruce D."/>
            <person name="Barry K."/>
            <person name="Shu S."/>
            <person name="Lindquist E."/>
            <person name="Wang M."/>
            <person name="Pitluck S."/>
            <person name="Vogel J.P."/>
            <person name="Garvin D.F."/>
            <person name="Mockler T.C."/>
            <person name="Schmutz J."/>
            <person name="Rokhsar D."/>
            <person name="Bevan M.W."/>
        </authorList>
    </citation>
    <scope>NUCLEOTIDE SEQUENCE</scope>
    <source>
        <strain evidence="1">Bd21</strain>
    </source>
</reference>
<gene>
    <name evidence="1" type="ORF">BRADI_2g07278v3</name>
</gene>
<evidence type="ECO:0000313" key="1">
    <source>
        <dbReference type="EMBL" id="KQK03347.1"/>
    </source>
</evidence>
<keyword evidence="3" id="KW-1185">Reference proteome</keyword>
<dbReference type="AlphaFoldDB" id="A0A0Q3IBT6"/>
<accession>A0A0Q3IBT6</accession>